<reference evidence="3" key="1">
    <citation type="journal article" date="2023" name="Mol. Phylogenet. Evol.">
        <title>Genome-scale phylogeny and comparative genomics of the fungal order Sordariales.</title>
        <authorList>
            <person name="Hensen N."/>
            <person name="Bonometti L."/>
            <person name="Westerberg I."/>
            <person name="Brannstrom I.O."/>
            <person name="Guillou S."/>
            <person name="Cros-Aarteil S."/>
            <person name="Calhoun S."/>
            <person name="Haridas S."/>
            <person name="Kuo A."/>
            <person name="Mondo S."/>
            <person name="Pangilinan J."/>
            <person name="Riley R."/>
            <person name="LaButti K."/>
            <person name="Andreopoulos B."/>
            <person name="Lipzen A."/>
            <person name="Chen C."/>
            <person name="Yan M."/>
            <person name="Daum C."/>
            <person name="Ng V."/>
            <person name="Clum A."/>
            <person name="Steindorff A."/>
            <person name="Ohm R.A."/>
            <person name="Martin F."/>
            <person name="Silar P."/>
            <person name="Natvig D.O."/>
            <person name="Lalanne C."/>
            <person name="Gautier V."/>
            <person name="Ament-Velasquez S.L."/>
            <person name="Kruys A."/>
            <person name="Hutchinson M.I."/>
            <person name="Powell A.J."/>
            <person name="Barry K."/>
            <person name="Miller A.N."/>
            <person name="Grigoriev I.V."/>
            <person name="Debuchy R."/>
            <person name="Gladieux P."/>
            <person name="Hiltunen Thoren M."/>
            <person name="Johannesson H."/>
        </authorList>
    </citation>
    <scope>NUCLEOTIDE SEQUENCE</scope>
    <source>
        <strain evidence="3">CBS 532.94</strain>
    </source>
</reference>
<dbReference type="InterPro" id="IPR018712">
    <property type="entry name" value="Tle1-like_cat"/>
</dbReference>
<feature type="non-terminal residue" evidence="3">
    <location>
        <position position="1"/>
    </location>
</feature>
<feature type="domain" description="T6SS Phospholipase effector Tle1-like catalytic" evidence="2">
    <location>
        <begin position="1"/>
        <end position="92"/>
    </location>
</feature>
<dbReference type="AlphaFoldDB" id="A0AAN7C4V5"/>
<accession>A0AAN7C4V5</accession>
<evidence type="ECO:0000256" key="1">
    <source>
        <dbReference type="SAM" id="MobiDB-lite"/>
    </source>
</evidence>
<name>A0AAN7C4V5_9PEZI</name>
<organism evidence="3 4">
    <name type="scientific">Achaetomium macrosporum</name>
    <dbReference type="NCBI Taxonomy" id="79813"/>
    <lineage>
        <taxon>Eukaryota</taxon>
        <taxon>Fungi</taxon>
        <taxon>Dikarya</taxon>
        <taxon>Ascomycota</taxon>
        <taxon>Pezizomycotina</taxon>
        <taxon>Sordariomycetes</taxon>
        <taxon>Sordariomycetidae</taxon>
        <taxon>Sordariales</taxon>
        <taxon>Chaetomiaceae</taxon>
        <taxon>Achaetomium</taxon>
    </lineage>
</organism>
<evidence type="ECO:0000259" key="2">
    <source>
        <dbReference type="Pfam" id="PF09994"/>
    </source>
</evidence>
<dbReference type="Proteomes" id="UP001303760">
    <property type="component" value="Unassembled WGS sequence"/>
</dbReference>
<reference evidence="3" key="2">
    <citation type="submission" date="2023-05" db="EMBL/GenBank/DDBJ databases">
        <authorList>
            <consortium name="Lawrence Berkeley National Laboratory"/>
            <person name="Steindorff A."/>
            <person name="Hensen N."/>
            <person name="Bonometti L."/>
            <person name="Westerberg I."/>
            <person name="Brannstrom I.O."/>
            <person name="Guillou S."/>
            <person name="Cros-Aarteil S."/>
            <person name="Calhoun S."/>
            <person name="Haridas S."/>
            <person name="Kuo A."/>
            <person name="Mondo S."/>
            <person name="Pangilinan J."/>
            <person name="Riley R."/>
            <person name="Labutti K."/>
            <person name="Andreopoulos B."/>
            <person name="Lipzen A."/>
            <person name="Chen C."/>
            <person name="Yanf M."/>
            <person name="Daum C."/>
            <person name="Ng V."/>
            <person name="Clum A."/>
            <person name="Ohm R."/>
            <person name="Martin F."/>
            <person name="Silar P."/>
            <person name="Natvig D."/>
            <person name="Lalanne C."/>
            <person name="Gautier V."/>
            <person name="Ament-Velasquez S.L."/>
            <person name="Kruys A."/>
            <person name="Hutchinson M.I."/>
            <person name="Powell A.J."/>
            <person name="Barry K."/>
            <person name="Miller A.N."/>
            <person name="Grigoriev I.V."/>
            <person name="Debuchy R."/>
            <person name="Gladieux P."/>
            <person name="Thoren M.H."/>
            <person name="Johannesson H."/>
        </authorList>
    </citation>
    <scope>NUCLEOTIDE SEQUENCE</scope>
    <source>
        <strain evidence="3">CBS 532.94</strain>
    </source>
</reference>
<proteinExistence type="predicted"/>
<gene>
    <name evidence="3" type="ORF">C8A03DRAFT_17821</name>
</gene>
<feature type="region of interest" description="Disordered" evidence="1">
    <location>
        <begin position="125"/>
        <end position="162"/>
    </location>
</feature>
<dbReference type="PANTHER" id="PTHR33840">
    <property type="match status" value="1"/>
</dbReference>
<protein>
    <recommendedName>
        <fullName evidence="2">T6SS Phospholipase effector Tle1-like catalytic domain-containing protein</fullName>
    </recommendedName>
</protein>
<keyword evidence="4" id="KW-1185">Reference proteome</keyword>
<dbReference type="EMBL" id="MU860267">
    <property type="protein sequence ID" value="KAK4235434.1"/>
    <property type="molecule type" value="Genomic_DNA"/>
</dbReference>
<feature type="compositionally biased region" description="Polar residues" evidence="1">
    <location>
        <begin position="139"/>
        <end position="157"/>
    </location>
</feature>
<evidence type="ECO:0000313" key="3">
    <source>
        <dbReference type="EMBL" id="KAK4235434.1"/>
    </source>
</evidence>
<dbReference type="PANTHER" id="PTHR33840:SF1">
    <property type="entry name" value="TLE1 PHOSPHOLIPASE DOMAIN-CONTAINING PROTEIN"/>
    <property type="match status" value="1"/>
</dbReference>
<comment type="caution">
    <text evidence="3">The sequence shown here is derived from an EMBL/GenBank/DDBJ whole genome shotgun (WGS) entry which is preliminary data.</text>
</comment>
<evidence type="ECO:0000313" key="4">
    <source>
        <dbReference type="Proteomes" id="UP001303760"/>
    </source>
</evidence>
<dbReference type="Pfam" id="PF09994">
    <property type="entry name" value="T6SS_Tle1-like_cat"/>
    <property type="match status" value="1"/>
</dbReference>
<sequence length="386" mass="43704">VGSLGIPRIPPFYYSGRREDEKQIRFESLNVHPRIEHTFYAVALDDWLTAFDCTMWGARGNKDTKLRQVWFPGSHCNVGGGWEDQQIATIAFACEMADQLTSVGVEFSKTEISRMHLLRCAPQRQSQKVGDGRYPQPTRPTSQLPIASMERPTTSPRTPGGYMKDNRIEKLVNTNELVHLFVRILYLYGGLKWTALGRGSIRALTERGYGLDRRDQPSTQPRDARVSNALDPCCSVRSPVAPYYDNVPEIFTAGTDANPFVKTEQPYEGDLHLMADPQLCWVWADKDGSILPEERIGVWERMFIKVNEKLVAWQQKADAAAPKEGPGFFASAGNAIKSVFVSAPQPLTPVAARLKHKYIPEQYRYHDTSSWQRGDTRTRNQLGWRV</sequence>